<accession>A0A937CM99</accession>
<organism evidence="3 4">
    <name type="scientific">Rhizobium setariae</name>
    <dbReference type="NCBI Taxonomy" id="2801340"/>
    <lineage>
        <taxon>Bacteria</taxon>
        <taxon>Pseudomonadati</taxon>
        <taxon>Pseudomonadota</taxon>
        <taxon>Alphaproteobacteria</taxon>
        <taxon>Hyphomicrobiales</taxon>
        <taxon>Rhizobiaceae</taxon>
        <taxon>Rhizobium/Agrobacterium group</taxon>
        <taxon>Rhizobium</taxon>
    </lineage>
</organism>
<proteinExistence type="predicted"/>
<sequence>MRGNIARFGLTLALGLLAASPVPSAERSAEAAAPFRMVRSLQNIQDSVINGDLNAVEMQRFLLGEIDRRLRTAEMLVFEDPRNVDAALIYAMSGGNPETLDILADRDVAGRFDNRVTSILRRYLSGKGGTAVKQLQEVVPEYRNTPIGPYLELIGANALMEKDPEAALRFFDWARVEAPGSIVEEAALRRSLNITSHKGDTARALPFARRYARRYMASPYASQFADTFVSLALDHQEALPPEEISSVLSLVEGKRQREIYLRLARRAAINGNRTLTEFASAEARKLSTKEDTSQLALAELYTGIVNISGDGVNEILNRLAEIPDQELTPKDRFLRDAARVVAEEVTEVPGGDSLTQVKRDMVDKEYRDRMSELSLDAGKTASTARVNAAADGQNDQQDAQQETRRQALDLRIEKVENFVSSSRSRLRDVDALLSGESN</sequence>
<evidence type="ECO:0000256" key="2">
    <source>
        <dbReference type="SAM" id="SignalP"/>
    </source>
</evidence>
<keyword evidence="4" id="KW-1185">Reference proteome</keyword>
<evidence type="ECO:0000256" key="1">
    <source>
        <dbReference type="SAM" id="MobiDB-lite"/>
    </source>
</evidence>
<keyword evidence="2" id="KW-0732">Signal</keyword>
<evidence type="ECO:0000313" key="3">
    <source>
        <dbReference type="EMBL" id="MBL0370689.1"/>
    </source>
</evidence>
<dbReference type="NCBIfam" id="NF009442">
    <property type="entry name" value="PRK12798.1-4"/>
    <property type="match status" value="1"/>
</dbReference>
<protein>
    <submittedName>
        <fullName evidence="3">Chemotaxis protein</fullName>
    </submittedName>
</protein>
<dbReference type="RefSeq" id="WP_201652060.1">
    <property type="nucleotide sequence ID" value="NZ_JAEQNC010000001.1"/>
</dbReference>
<comment type="caution">
    <text evidence="3">The sequence shown here is derived from an EMBL/GenBank/DDBJ whole genome shotgun (WGS) entry which is preliminary data.</text>
</comment>
<feature type="signal peptide" evidence="2">
    <location>
        <begin position="1"/>
        <end position="25"/>
    </location>
</feature>
<gene>
    <name evidence="3" type="ORF">JJB09_01485</name>
</gene>
<feature type="compositionally biased region" description="Low complexity" evidence="1">
    <location>
        <begin position="387"/>
        <end position="400"/>
    </location>
</feature>
<feature type="region of interest" description="Disordered" evidence="1">
    <location>
        <begin position="373"/>
        <end position="405"/>
    </location>
</feature>
<feature type="chain" id="PRO_5037995257" evidence="2">
    <location>
        <begin position="26"/>
        <end position="438"/>
    </location>
</feature>
<dbReference type="EMBL" id="JAEQNC010000001">
    <property type="protein sequence ID" value="MBL0370689.1"/>
    <property type="molecule type" value="Genomic_DNA"/>
</dbReference>
<name>A0A937CM99_9HYPH</name>
<dbReference type="Proteomes" id="UP000633219">
    <property type="component" value="Unassembled WGS sequence"/>
</dbReference>
<evidence type="ECO:0000313" key="4">
    <source>
        <dbReference type="Proteomes" id="UP000633219"/>
    </source>
</evidence>
<dbReference type="AlphaFoldDB" id="A0A937CM99"/>
<reference evidence="3" key="1">
    <citation type="submission" date="2021-01" db="EMBL/GenBank/DDBJ databases">
        <title>Rhizobium sp. strain KVB221 16S ribosomal RNA gene Genome sequencing and assembly.</title>
        <authorList>
            <person name="Kang M."/>
        </authorList>
    </citation>
    <scope>NUCLEOTIDE SEQUENCE</scope>
    <source>
        <strain evidence="3">KVB221</strain>
    </source>
</reference>